<dbReference type="PANTHER" id="PTHR30363">
    <property type="entry name" value="HTH-TYPE TRANSCRIPTIONAL REGULATOR SRLR-RELATED"/>
    <property type="match status" value="1"/>
</dbReference>
<reference evidence="8 9" key="1">
    <citation type="submission" date="2018-11" db="EMBL/GenBank/DDBJ databases">
        <authorList>
            <person name="Criscuolo A."/>
        </authorList>
    </citation>
    <scope>NUCLEOTIDE SEQUENCE [LARGE SCALE GENOMIC DNA]</scope>
    <source>
        <strain evidence="8">AT11b</strain>
    </source>
</reference>
<evidence type="ECO:0000313" key="8">
    <source>
        <dbReference type="EMBL" id="VDC18589.1"/>
    </source>
</evidence>
<dbReference type="SMART" id="SM00420">
    <property type="entry name" value="HTH_DEOR"/>
    <property type="match status" value="1"/>
</dbReference>
<dbReference type="SUPFAM" id="SSF100950">
    <property type="entry name" value="NagB/RpiA/CoA transferase-like"/>
    <property type="match status" value="1"/>
</dbReference>
<dbReference type="InterPro" id="IPR036390">
    <property type="entry name" value="WH_DNA-bd_sf"/>
</dbReference>
<keyword evidence="2" id="KW-0678">Repressor</keyword>
<dbReference type="EMBL" id="UXAU01000009">
    <property type="protein sequence ID" value="VDC18589.1"/>
    <property type="molecule type" value="Genomic_DNA"/>
</dbReference>
<dbReference type="InterPro" id="IPR036388">
    <property type="entry name" value="WH-like_DNA-bd_sf"/>
</dbReference>
<keyword evidence="3" id="KW-0805">Transcription regulation</keyword>
<dbReference type="SUPFAM" id="SSF46785">
    <property type="entry name" value="Winged helix' DNA-binding domain"/>
    <property type="match status" value="1"/>
</dbReference>
<dbReference type="InterPro" id="IPR001034">
    <property type="entry name" value="DeoR_HTH"/>
</dbReference>
<dbReference type="GO" id="GO:0003677">
    <property type="term" value="F:DNA binding"/>
    <property type="evidence" value="ECO:0007669"/>
    <property type="project" value="UniProtKB-KW"/>
</dbReference>
<evidence type="ECO:0000256" key="1">
    <source>
        <dbReference type="ARBA" id="ARBA00021390"/>
    </source>
</evidence>
<dbReference type="Gene3D" id="3.40.50.1360">
    <property type="match status" value="1"/>
</dbReference>
<dbReference type="Pfam" id="PF08220">
    <property type="entry name" value="HTH_DeoR"/>
    <property type="match status" value="1"/>
</dbReference>
<evidence type="ECO:0000313" key="9">
    <source>
        <dbReference type="Proteomes" id="UP000280861"/>
    </source>
</evidence>
<evidence type="ECO:0000256" key="4">
    <source>
        <dbReference type="ARBA" id="ARBA00023125"/>
    </source>
</evidence>
<evidence type="ECO:0000256" key="3">
    <source>
        <dbReference type="ARBA" id="ARBA00023015"/>
    </source>
</evidence>
<organism evidence="8 9">
    <name type="scientific">Arthrobacter ulcerisalmonis</name>
    <dbReference type="NCBI Taxonomy" id="2483813"/>
    <lineage>
        <taxon>Bacteria</taxon>
        <taxon>Bacillati</taxon>
        <taxon>Actinomycetota</taxon>
        <taxon>Actinomycetes</taxon>
        <taxon>Micrococcales</taxon>
        <taxon>Micrococcaceae</taxon>
        <taxon>Arthrobacter</taxon>
    </lineage>
</organism>
<dbReference type="OrthoDB" id="7688673at2"/>
<dbReference type="PRINTS" id="PR00037">
    <property type="entry name" value="HTHLACR"/>
</dbReference>
<gene>
    <name evidence="8" type="primary">srlR_1</name>
    <name evidence="8" type="ORF">PSET11_00393</name>
</gene>
<evidence type="ECO:0000259" key="7">
    <source>
        <dbReference type="PROSITE" id="PS51000"/>
    </source>
</evidence>
<dbReference type="RefSeq" id="WP_124090179.1">
    <property type="nucleotide sequence ID" value="NZ_CBCRYA010000005.1"/>
</dbReference>
<name>A0A3P5W5K4_9MICC</name>
<keyword evidence="5" id="KW-0804">Transcription</keyword>
<evidence type="ECO:0000256" key="6">
    <source>
        <dbReference type="ARBA" id="ARBA00024937"/>
    </source>
</evidence>
<evidence type="ECO:0000256" key="2">
    <source>
        <dbReference type="ARBA" id="ARBA00022491"/>
    </source>
</evidence>
<protein>
    <recommendedName>
        <fullName evidence="1">Lactose phosphotransferase system repressor</fullName>
    </recommendedName>
</protein>
<comment type="function">
    <text evidence="6">Repressor of the lactose catabolism operon. Galactose-6-phosphate is the inducer.</text>
</comment>
<dbReference type="Pfam" id="PF00455">
    <property type="entry name" value="DeoRC"/>
    <property type="match status" value="1"/>
</dbReference>
<dbReference type="PANTHER" id="PTHR30363:SF4">
    <property type="entry name" value="GLYCEROL-3-PHOSPHATE REGULON REPRESSOR"/>
    <property type="match status" value="1"/>
</dbReference>
<dbReference type="Proteomes" id="UP000280861">
    <property type="component" value="Unassembled WGS sequence"/>
</dbReference>
<keyword evidence="4" id="KW-0238">DNA-binding</keyword>
<sequence length="291" mass="30163">MFAEERQQQIAELVVGNGRVSVTLLAERFSITTETVRRDLAALESAGTLRRVHGGAVPADRASTTEASVTERAIQHPDQKIRIAEAALAMVPTHWDGSVLIDGGTTTEVLADLLAHRAAVTNATAAHAAVERQGTEAAAQAETADTSAAQAPRELVVITHAVPIAGKLSTVPGIALQVLGGRVRGLTQVAVGHATADAAVRLRPDIAFLGTNGISASFGLSTPDPEEAAVKAAFVRSARRIVVLADSSKLDTETLVQFASLKDLDTLITDSEPGPELAAALEEAGVDVVIA</sequence>
<dbReference type="PROSITE" id="PS00894">
    <property type="entry name" value="HTH_DEOR_1"/>
    <property type="match status" value="1"/>
</dbReference>
<dbReference type="InterPro" id="IPR050313">
    <property type="entry name" value="Carb_Metab_HTH_regulators"/>
</dbReference>
<dbReference type="InterPro" id="IPR037171">
    <property type="entry name" value="NagB/RpiA_transferase-like"/>
</dbReference>
<dbReference type="InterPro" id="IPR018356">
    <property type="entry name" value="Tscrpt_reg_HTH_DeoR_CS"/>
</dbReference>
<proteinExistence type="predicted"/>
<dbReference type="PROSITE" id="PS51000">
    <property type="entry name" value="HTH_DEOR_2"/>
    <property type="match status" value="1"/>
</dbReference>
<dbReference type="GO" id="GO:0003700">
    <property type="term" value="F:DNA-binding transcription factor activity"/>
    <property type="evidence" value="ECO:0007669"/>
    <property type="project" value="InterPro"/>
</dbReference>
<evidence type="ECO:0000256" key="5">
    <source>
        <dbReference type="ARBA" id="ARBA00023163"/>
    </source>
</evidence>
<accession>A0A3P5W5K4</accession>
<dbReference type="InterPro" id="IPR014036">
    <property type="entry name" value="DeoR-like_C"/>
</dbReference>
<feature type="domain" description="HTH deoR-type" evidence="7">
    <location>
        <begin position="3"/>
        <end position="58"/>
    </location>
</feature>
<dbReference type="Gene3D" id="1.10.10.10">
    <property type="entry name" value="Winged helix-like DNA-binding domain superfamily/Winged helix DNA-binding domain"/>
    <property type="match status" value="1"/>
</dbReference>
<keyword evidence="9" id="KW-1185">Reference proteome</keyword>
<dbReference type="SMART" id="SM01134">
    <property type="entry name" value="DeoRC"/>
    <property type="match status" value="1"/>
</dbReference>
<dbReference type="AlphaFoldDB" id="A0A3P5W5K4"/>